<proteinExistence type="predicted"/>
<dbReference type="Proteomes" id="UP001497516">
    <property type="component" value="Chromosome 1"/>
</dbReference>
<sequence>MKPPQGHKPLEEGRTQTRAGGSKQQTQNTKSASKVRTITLLSENKEESSKSQNGPKLHRITTPFGQSKEEEAHNP</sequence>
<organism evidence="2 3">
    <name type="scientific">Linum trigynum</name>
    <dbReference type="NCBI Taxonomy" id="586398"/>
    <lineage>
        <taxon>Eukaryota</taxon>
        <taxon>Viridiplantae</taxon>
        <taxon>Streptophyta</taxon>
        <taxon>Embryophyta</taxon>
        <taxon>Tracheophyta</taxon>
        <taxon>Spermatophyta</taxon>
        <taxon>Magnoliopsida</taxon>
        <taxon>eudicotyledons</taxon>
        <taxon>Gunneridae</taxon>
        <taxon>Pentapetalae</taxon>
        <taxon>rosids</taxon>
        <taxon>fabids</taxon>
        <taxon>Malpighiales</taxon>
        <taxon>Linaceae</taxon>
        <taxon>Linum</taxon>
    </lineage>
</organism>
<name>A0AAV2C954_9ROSI</name>
<reference evidence="2 3" key="1">
    <citation type="submission" date="2024-04" db="EMBL/GenBank/DDBJ databases">
        <authorList>
            <person name="Fracassetti M."/>
        </authorList>
    </citation>
    <scope>NUCLEOTIDE SEQUENCE [LARGE SCALE GENOMIC DNA]</scope>
</reference>
<keyword evidence="3" id="KW-1185">Reference proteome</keyword>
<dbReference type="EMBL" id="OZ034813">
    <property type="protein sequence ID" value="CAL1352463.1"/>
    <property type="molecule type" value="Genomic_DNA"/>
</dbReference>
<evidence type="ECO:0000313" key="3">
    <source>
        <dbReference type="Proteomes" id="UP001497516"/>
    </source>
</evidence>
<evidence type="ECO:0000313" key="2">
    <source>
        <dbReference type="EMBL" id="CAL1352463.1"/>
    </source>
</evidence>
<protein>
    <submittedName>
        <fullName evidence="2">Uncharacterized protein</fullName>
    </submittedName>
</protein>
<accession>A0AAV2C954</accession>
<feature type="region of interest" description="Disordered" evidence="1">
    <location>
        <begin position="1"/>
        <end position="75"/>
    </location>
</feature>
<evidence type="ECO:0000256" key="1">
    <source>
        <dbReference type="SAM" id="MobiDB-lite"/>
    </source>
</evidence>
<dbReference type="AlphaFoldDB" id="A0AAV2C954"/>
<gene>
    <name evidence="2" type="ORF">LTRI10_LOCUS430</name>
</gene>
<feature type="compositionally biased region" description="Polar residues" evidence="1">
    <location>
        <begin position="16"/>
        <end position="41"/>
    </location>
</feature>